<name>Q8CCX2_MOUSE</name>
<accession>Q8CCX2</accession>
<reference evidence="2" key="7">
    <citation type="journal article" date="2005" name="Science">
        <title>The Transcriptional Landscape of the Mammalian Genome.</title>
        <authorList>
            <consortium name="The FANTOM Consortium"/>
            <consortium name="Riken Genome Exploration Research Group and Genome Science Group (Genome Network Project Core Group)"/>
        </authorList>
    </citation>
    <scope>NUCLEOTIDE SEQUENCE</scope>
    <source>
        <strain evidence="2">C57BL/6J</strain>
        <tissue evidence="2">Medulla oblongata</tissue>
    </source>
</reference>
<evidence type="ECO:0000313" key="3">
    <source>
        <dbReference type="MGI" id="MGI:1335088"/>
    </source>
</evidence>
<dbReference type="UCSC" id="uc008frv.1">
    <property type="organism name" value="mouse"/>
</dbReference>
<sequence length="217" mass="23099">MGRVQWAAEGRRTGSLSRSDVRQAVVWTGHRPPQSCWTGRALGSGRVALCSLSSRRDPAVLPLSSRCPPSSAAFRPPLPALRSQPSAGMTGSLFKGNFWVSQRGAGRPGAHAGASPGAAPLCPESPLPGARAPRNTWALTSPGVLTLENRSPKGGAFQPAGAPKPWEKRDGACEQSLWGSRPELHPAWQPRFLISLAAHREPQGGQRARETRELVLS</sequence>
<reference evidence="2" key="8">
    <citation type="journal article" date="2005" name="Science">
        <title>Antisense Transcription in the Mammalian Transcriptome.</title>
        <authorList>
            <consortium name="RIKEN Genome Exploration Research Group and Genome Science Group (Genome Network Project Core Group) and the FANTOM Consortium"/>
        </authorList>
    </citation>
    <scope>NUCLEOTIDE SEQUENCE</scope>
    <source>
        <strain evidence="2">C57BL/6J</strain>
        <tissue evidence="2">Medulla oblongata</tissue>
    </source>
</reference>
<proteinExistence type="evidence at transcript level"/>
<dbReference type="AGR" id="MGI:1335088"/>
<dbReference type="EMBL" id="AK031963">
    <property type="protein sequence ID" value="BAC27625.1"/>
    <property type="molecule type" value="mRNA"/>
</dbReference>
<organism evidence="2">
    <name type="scientific">Mus musculus</name>
    <name type="common">Mouse</name>
    <dbReference type="NCBI Taxonomy" id="10090"/>
    <lineage>
        <taxon>Eukaryota</taxon>
        <taxon>Metazoa</taxon>
        <taxon>Chordata</taxon>
        <taxon>Craniata</taxon>
        <taxon>Vertebrata</taxon>
        <taxon>Euteleostomi</taxon>
        <taxon>Mammalia</taxon>
        <taxon>Eutheria</taxon>
        <taxon>Euarchontoglires</taxon>
        <taxon>Glires</taxon>
        <taxon>Rodentia</taxon>
        <taxon>Myomorpha</taxon>
        <taxon>Muroidea</taxon>
        <taxon>Muridae</taxon>
        <taxon>Murinae</taxon>
        <taxon>Mus</taxon>
        <taxon>Mus</taxon>
    </lineage>
</organism>
<reference evidence="2" key="4">
    <citation type="journal article" date="2001" name="Nature">
        <title>Functional annotation of a full-length mouse cDNA collection.</title>
        <authorList>
            <consortium name="The RIKEN Genome Exploration Research Group Phase II Team and the FANTOM Consortium"/>
        </authorList>
    </citation>
    <scope>NUCLEOTIDE SEQUENCE</scope>
    <source>
        <strain evidence="2">C57BL/6J</strain>
        <tissue evidence="2">Medulla oblongata</tissue>
    </source>
</reference>
<evidence type="ECO:0000256" key="1">
    <source>
        <dbReference type="SAM" id="MobiDB-lite"/>
    </source>
</evidence>
<protein>
    <submittedName>
        <fullName evidence="2">Uncharacterized protein</fullName>
    </submittedName>
</protein>
<gene>
    <name evidence="3" type="primary">Pstpip2</name>
</gene>
<feature type="region of interest" description="Disordered" evidence="1">
    <location>
        <begin position="105"/>
        <end position="169"/>
    </location>
</feature>
<reference evidence="2" key="2">
    <citation type="journal article" date="2000" name="Genome Res.">
        <title>Normalization and subtraction of cap-trapper-selected cDNAs to prepare full-length cDNA libraries for rapid discovery of new genes.</title>
        <authorList>
            <person name="Carninci P."/>
            <person name="Shibata Y."/>
            <person name="Hayatsu N."/>
            <person name="Sugahara Y."/>
            <person name="Shibata K."/>
            <person name="Itoh M."/>
            <person name="Konno H."/>
            <person name="Okazaki Y."/>
            <person name="Muramatsu M."/>
            <person name="Hayashizaki Y."/>
        </authorList>
    </citation>
    <scope>NUCLEOTIDE SEQUENCE</scope>
    <source>
        <strain evidence="2">C57BL/6J</strain>
        <tissue evidence="2">Medulla oblongata</tissue>
    </source>
</reference>
<dbReference type="MGI" id="MGI:1335088">
    <property type="gene designation" value="Pstpip2"/>
</dbReference>
<reference evidence="2" key="5">
    <citation type="submission" date="2001-07" db="EMBL/GenBank/DDBJ databases">
        <authorList>
            <person name="Adachi J."/>
            <person name="Aizawa K."/>
            <person name="Akimura T."/>
            <person name="Arakawa T."/>
            <person name="Bono H."/>
            <person name="Carninci P."/>
            <person name="Fukuda S."/>
            <person name="Furuno M."/>
            <person name="Hanagaki T."/>
            <person name="Hara A."/>
            <person name="Hashizume W."/>
            <person name="Hayashida K."/>
            <person name="Hayatsu N."/>
            <person name="Hiramoto K."/>
            <person name="Hiraoka T."/>
            <person name="Hirozane T."/>
            <person name="Hori F."/>
            <person name="Imotani K."/>
            <person name="Ishii Y."/>
            <person name="Itoh M."/>
            <person name="Kagawa I."/>
            <person name="Kasukawa T."/>
            <person name="Katoh H."/>
            <person name="Kawai J."/>
            <person name="Kojima Y."/>
            <person name="Kondo S."/>
            <person name="Konno H."/>
            <person name="Kouda M."/>
            <person name="Koya S."/>
            <person name="Kurihara C."/>
            <person name="Matsuyama T."/>
            <person name="Miyazaki A."/>
            <person name="Murata M."/>
            <person name="Nakamura M."/>
            <person name="Nishi K."/>
            <person name="Nomura K."/>
            <person name="Numazaki R."/>
            <person name="Ohno M."/>
            <person name="Ohsato N."/>
            <person name="Okazaki Y."/>
            <person name="Saito R."/>
            <person name="Saitoh H."/>
            <person name="Sakai C."/>
            <person name="Sakai K."/>
            <person name="Sakazume N."/>
            <person name="Sano H."/>
            <person name="Sasaki D."/>
            <person name="Shibata K."/>
            <person name="Shinagawa A."/>
            <person name="Shiraki T."/>
            <person name="Sogabe Y."/>
            <person name="Tagami M."/>
            <person name="Tagawa A."/>
            <person name="Takahashi F."/>
            <person name="Takaku-Akahira S."/>
            <person name="Takeda Y."/>
            <person name="Tanaka T."/>
            <person name="Tomaru A."/>
            <person name="Toya T."/>
            <person name="Yasunishi A."/>
            <person name="Muramatsu M."/>
            <person name="Hayashizaki Y."/>
        </authorList>
    </citation>
    <scope>NUCLEOTIDE SEQUENCE</scope>
    <source>
        <strain evidence="2">C57BL/6J</strain>
        <tissue evidence="2">Medulla oblongata</tissue>
    </source>
</reference>
<dbReference type="AlphaFoldDB" id="Q8CCX2"/>
<reference evidence="2" key="6">
    <citation type="journal article" date="2002" name="Nature">
        <title>Analysis of the mouse transcriptome based on functional annotation of 60,770 full-length cDNAs.</title>
        <authorList>
            <consortium name="The FANTOM Consortium and the RIKEN Genome Exploration Research Group Phase I and II Team"/>
        </authorList>
    </citation>
    <scope>NUCLEOTIDE SEQUENCE</scope>
    <source>
        <strain evidence="2">C57BL/6J</strain>
        <tissue evidence="2">Medulla oblongata</tissue>
    </source>
</reference>
<evidence type="ECO:0000313" key="2">
    <source>
        <dbReference type="EMBL" id="BAC27625.1"/>
    </source>
</evidence>
<reference evidence="2" key="3">
    <citation type="journal article" date="2000" name="Genome Res.">
        <title>RIKEN integrated sequence analysis (RISA) system--384-format sequencing pipeline with 384 multicapillary sequencer.</title>
        <authorList>
            <person name="Shibata K."/>
            <person name="Itoh M."/>
            <person name="Aizawa K."/>
            <person name="Nagaoka S."/>
            <person name="Sasaki N."/>
            <person name="Carninci P."/>
            <person name="Konno H."/>
            <person name="Akiyama J."/>
            <person name="Nishi K."/>
            <person name="Kitsunai T."/>
            <person name="Tashiro H."/>
            <person name="Itoh M."/>
            <person name="Sumi N."/>
            <person name="Ishii Y."/>
            <person name="Nakamura S."/>
            <person name="Hazama M."/>
            <person name="Nishine T."/>
            <person name="Harada A."/>
            <person name="Yamamoto R."/>
            <person name="Matsumoto H."/>
            <person name="Sakaguchi S."/>
            <person name="Ikegami T."/>
            <person name="Kashiwagi K."/>
            <person name="Fujiwake S."/>
            <person name="Inoue K."/>
            <person name="Togawa Y."/>
            <person name="Izawa M."/>
            <person name="Ohara E."/>
            <person name="Watahiki M."/>
            <person name="Yoneda Y."/>
            <person name="Ishikawa T."/>
            <person name="Ozawa K."/>
            <person name="Tanaka T."/>
            <person name="Matsuura S."/>
            <person name="Kawai J."/>
            <person name="Okazaki Y."/>
            <person name="Muramatsu M."/>
            <person name="Inoue Y."/>
            <person name="Kira A."/>
            <person name="Hayashizaki Y."/>
        </authorList>
    </citation>
    <scope>NUCLEOTIDE SEQUENCE</scope>
    <source>
        <strain evidence="2">C57BL/6J</strain>
        <tissue evidence="2">Medulla oblongata</tissue>
    </source>
</reference>
<reference evidence="2" key="1">
    <citation type="journal article" date="1999" name="Methods Enzymol.">
        <title>High-efficiency full-length cDNA cloning.</title>
        <authorList>
            <person name="Carninci P."/>
            <person name="Hayashizaki Y."/>
        </authorList>
    </citation>
    <scope>NUCLEOTIDE SEQUENCE</scope>
    <source>
        <strain evidence="2">C57BL/6J</strain>
        <tissue evidence="2">Medulla oblongata</tissue>
    </source>
</reference>
<feature type="compositionally biased region" description="Low complexity" evidence="1">
    <location>
        <begin position="105"/>
        <end position="120"/>
    </location>
</feature>